<dbReference type="InterPro" id="IPR032466">
    <property type="entry name" value="Metal_Hydrolase"/>
</dbReference>
<sequence>LHEWLGRQVFPNEAKLAGDDVYWLNILGIMEYLTSGITSNFDMYIQQKNSIAATVDTGFRTVLTSGLNNFVDSPE</sequence>
<proteinExistence type="predicted"/>
<accession>A0AAW4WXE5</accession>
<gene>
    <name evidence="1" type="ORF">LK487_18790</name>
</gene>
<dbReference type="SUPFAM" id="SSF51556">
    <property type="entry name" value="Metallo-dependent hydrolases"/>
    <property type="match status" value="1"/>
</dbReference>
<dbReference type="EMBL" id="JAJFBX010000452">
    <property type="protein sequence ID" value="MCC2749020.1"/>
    <property type="molecule type" value="Genomic_DNA"/>
</dbReference>
<protein>
    <submittedName>
        <fullName evidence="1">Amidohydrolase</fullName>
    </submittedName>
</protein>
<feature type="non-terminal residue" evidence="1">
    <location>
        <position position="1"/>
    </location>
</feature>
<comment type="caution">
    <text evidence="1">The sequence shown here is derived from an EMBL/GenBank/DDBJ whole genome shotgun (WGS) entry which is preliminary data.</text>
</comment>
<evidence type="ECO:0000313" key="1">
    <source>
        <dbReference type="EMBL" id="MCC2749020.1"/>
    </source>
</evidence>
<organism evidence="1 2">
    <name type="scientific">Agathobacter rectalis</name>
    <dbReference type="NCBI Taxonomy" id="39491"/>
    <lineage>
        <taxon>Bacteria</taxon>
        <taxon>Bacillati</taxon>
        <taxon>Bacillota</taxon>
        <taxon>Clostridia</taxon>
        <taxon>Lachnospirales</taxon>
        <taxon>Lachnospiraceae</taxon>
        <taxon>Agathobacter</taxon>
    </lineage>
</organism>
<dbReference type="AlphaFoldDB" id="A0AAW4WXE5"/>
<evidence type="ECO:0000313" key="2">
    <source>
        <dbReference type="Proteomes" id="UP001197847"/>
    </source>
</evidence>
<feature type="non-terminal residue" evidence="1">
    <location>
        <position position="75"/>
    </location>
</feature>
<reference evidence="1" key="1">
    <citation type="submission" date="2021-10" db="EMBL/GenBank/DDBJ databases">
        <title>Collection of gut derived symbiotic bacterial strains cultured from healthy donors.</title>
        <authorList>
            <person name="Lin H."/>
            <person name="Littmann E."/>
            <person name="Claire K."/>
            <person name="Pamer E."/>
        </authorList>
    </citation>
    <scope>NUCLEOTIDE SEQUENCE</scope>
    <source>
        <strain evidence="1">MSK.22.92</strain>
    </source>
</reference>
<dbReference type="Proteomes" id="UP001197847">
    <property type="component" value="Unassembled WGS sequence"/>
</dbReference>
<name>A0AAW4WXE5_9FIRM</name>
<dbReference type="Gene3D" id="3.20.20.140">
    <property type="entry name" value="Metal-dependent hydrolases"/>
    <property type="match status" value="1"/>
</dbReference>